<organism evidence="3 4">
    <name type="scientific">Natranaerobius trueperi</name>
    <dbReference type="NCBI Taxonomy" id="759412"/>
    <lineage>
        <taxon>Bacteria</taxon>
        <taxon>Bacillati</taxon>
        <taxon>Bacillota</taxon>
        <taxon>Clostridia</taxon>
        <taxon>Natranaerobiales</taxon>
        <taxon>Natranaerobiaceae</taxon>
        <taxon>Natranaerobius</taxon>
    </lineage>
</organism>
<keyword evidence="4" id="KW-1185">Reference proteome</keyword>
<dbReference type="PROSITE" id="PS51831">
    <property type="entry name" value="HD"/>
    <property type="match status" value="1"/>
</dbReference>
<feature type="domain" description="HD" evidence="2">
    <location>
        <begin position="63"/>
        <end position="170"/>
    </location>
</feature>
<comment type="caution">
    <text evidence="3">The sequence shown here is derived from an EMBL/GenBank/DDBJ whole genome shotgun (WGS) entry which is preliminary data.</text>
</comment>
<accession>A0A226BWJ6</accession>
<dbReference type="GO" id="GO:0016793">
    <property type="term" value="F:triphosphoric monoester hydrolase activity"/>
    <property type="evidence" value="ECO:0007669"/>
    <property type="project" value="InterPro"/>
</dbReference>
<dbReference type="PANTHER" id="PTHR35795">
    <property type="entry name" value="SLR1885 PROTEIN"/>
    <property type="match status" value="1"/>
</dbReference>
<dbReference type="InterPro" id="IPR006261">
    <property type="entry name" value="dGTPase"/>
</dbReference>
<sequence length="510" mass="59330">MKKFSCLAVQDEWATRKYDDRPHEFRSNFARDRDRIMYSKEFRRLSGKTQVFVVGFDDHCRTRLTHTIEVAQIARTISERLGLNTELTEAIALGHDVGHTPFGHVGERFLNLLMNGCYELNDLDTNLPDAEKGFKHNWQGIRVASSLEKLNENYEGGGLNLTYFTLWGILNHTKRDAKKCDYVDKEETNEGVEELKCGYRHKDKTCPNKGEHKLDFYNKYGSDLPDSQNWSYEAFVVDMADEIAQRHHDIEDGIEAGILKKDELVEKIEHEFKDYIDKSDYHKELIESIKDKEEKTYYLPLLSKFIVDFLTTNLINESEKNLRQFQSDKRIGSGKYFKEIRKKLDITEEKERINYDKELAARDKSLRDYLFSRIINSHLAQKMDGKSDFLLRQLIKAYTTNPRQLPDSTIITLFKNLQKIINDGELNSHNDASKKLESAIKSLGKNIDQPGDIRIVLNKLHKEKAPEYCVCLLRTITDYIAGMTDHFAIKQYNILYGTDSNWQGMVNNGF</sequence>
<dbReference type="Gene3D" id="1.10.3210.10">
    <property type="entry name" value="Hypothetical protein af1432"/>
    <property type="match status" value="1"/>
</dbReference>
<dbReference type="Pfam" id="PF01966">
    <property type="entry name" value="HD"/>
    <property type="match status" value="1"/>
</dbReference>
<dbReference type="Proteomes" id="UP000214588">
    <property type="component" value="Unassembled WGS sequence"/>
</dbReference>
<dbReference type="PANTHER" id="PTHR35795:SF1">
    <property type="entry name" value="BIS(5'-NUCLEOSYL)-TETRAPHOSPHATASE, SYMMETRICAL"/>
    <property type="match status" value="1"/>
</dbReference>
<dbReference type="CDD" id="cd00077">
    <property type="entry name" value="HDc"/>
    <property type="match status" value="1"/>
</dbReference>
<gene>
    <name evidence="3" type="ORF">CDO51_09135</name>
</gene>
<dbReference type="InterPro" id="IPR026875">
    <property type="entry name" value="PHydrolase_assoc_dom"/>
</dbReference>
<dbReference type="RefSeq" id="WP_089023971.1">
    <property type="nucleotide sequence ID" value="NZ_NIQC01000020.1"/>
</dbReference>
<evidence type="ECO:0000256" key="1">
    <source>
        <dbReference type="ARBA" id="ARBA00022801"/>
    </source>
</evidence>
<dbReference type="EMBL" id="NIQC01000020">
    <property type="protein sequence ID" value="OWZ83373.1"/>
    <property type="molecule type" value="Genomic_DNA"/>
</dbReference>
<evidence type="ECO:0000259" key="2">
    <source>
        <dbReference type="PROSITE" id="PS51831"/>
    </source>
</evidence>
<proteinExistence type="predicted"/>
<name>A0A226BWJ6_9FIRM</name>
<evidence type="ECO:0000313" key="4">
    <source>
        <dbReference type="Proteomes" id="UP000214588"/>
    </source>
</evidence>
<dbReference type="NCBIfam" id="TIGR01353">
    <property type="entry name" value="dGTP_triPase"/>
    <property type="match status" value="1"/>
</dbReference>
<dbReference type="OrthoDB" id="9803619at2"/>
<dbReference type="InterPro" id="IPR003607">
    <property type="entry name" value="HD/PDEase_dom"/>
</dbReference>
<dbReference type="SMART" id="SM00471">
    <property type="entry name" value="HDc"/>
    <property type="match status" value="1"/>
</dbReference>
<dbReference type="InterPro" id="IPR051094">
    <property type="entry name" value="Diverse_Catalytic_Enzymes"/>
</dbReference>
<reference evidence="3 4" key="1">
    <citation type="submission" date="2017-06" db="EMBL/GenBank/DDBJ databases">
        <title>Draft Genome Sequence of Natranaerobius trueperi halophilic, alkalithermophilic bacteria from soda lakes.</title>
        <authorList>
            <person name="Zhao B."/>
        </authorList>
    </citation>
    <scope>NUCLEOTIDE SEQUENCE [LARGE SCALE GENOMIC DNA]</scope>
    <source>
        <strain evidence="3 4">DSM 18760</strain>
    </source>
</reference>
<keyword evidence="1" id="KW-0378">Hydrolase</keyword>
<dbReference type="InterPro" id="IPR006674">
    <property type="entry name" value="HD_domain"/>
</dbReference>
<evidence type="ECO:0000313" key="3">
    <source>
        <dbReference type="EMBL" id="OWZ83373.1"/>
    </source>
</evidence>
<dbReference type="AlphaFoldDB" id="A0A226BWJ6"/>
<protein>
    <recommendedName>
        <fullName evidence="2">HD domain-containing protein</fullName>
    </recommendedName>
</protein>
<dbReference type="SUPFAM" id="SSF109604">
    <property type="entry name" value="HD-domain/PDEase-like"/>
    <property type="match status" value="1"/>
</dbReference>
<dbReference type="Pfam" id="PF13286">
    <property type="entry name" value="HD_assoc"/>
    <property type="match status" value="2"/>
</dbReference>